<protein>
    <submittedName>
        <fullName evidence="2">Uncharacterized protein</fullName>
    </submittedName>
</protein>
<dbReference type="EMBL" id="JAACJL010000016">
    <property type="protein sequence ID" value="KAF4620054.1"/>
    <property type="molecule type" value="Genomic_DNA"/>
</dbReference>
<proteinExistence type="predicted"/>
<feature type="region of interest" description="Disordered" evidence="1">
    <location>
        <begin position="1"/>
        <end position="21"/>
    </location>
</feature>
<comment type="caution">
    <text evidence="2">The sequence shown here is derived from an EMBL/GenBank/DDBJ whole genome shotgun (WGS) entry which is preliminary data.</text>
</comment>
<dbReference type="Proteomes" id="UP000521872">
    <property type="component" value="Unassembled WGS sequence"/>
</dbReference>
<name>A0A8H4VU49_9AGAR</name>
<keyword evidence="3" id="KW-1185">Reference proteome</keyword>
<organism evidence="2 3">
    <name type="scientific">Agrocybe pediades</name>
    <dbReference type="NCBI Taxonomy" id="84607"/>
    <lineage>
        <taxon>Eukaryota</taxon>
        <taxon>Fungi</taxon>
        <taxon>Dikarya</taxon>
        <taxon>Basidiomycota</taxon>
        <taxon>Agaricomycotina</taxon>
        <taxon>Agaricomycetes</taxon>
        <taxon>Agaricomycetidae</taxon>
        <taxon>Agaricales</taxon>
        <taxon>Agaricineae</taxon>
        <taxon>Strophariaceae</taxon>
        <taxon>Agrocybe</taxon>
    </lineage>
</organism>
<feature type="region of interest" description="Disordered" evidence="1">
    <location>
        <begin position="113"/>
        <end position="133"/>
    </location>
</feature>
<sequence>MTCAQPQSFEDLLQSSSLPAPGPEYYAARRRLWLTPRGNPRPPPESPTRRRLEDLMNLPDAVQSKEIWDNHIQQIWKGISTGGRLKLTLPLNLIIKIMHAAWLRDATWPAGMEVPASDDEQQTQTEPVTRIPA</sequence>
<feature type="compositionally biased region" description="Polar residues" evidence="1">
    <location>
        <begin position="1"/>
        <end position="18"/>
    </location>
</feature>
<accession>A0A8H4VU49</accession>
<evidence type="ECO:0000256" key="1">
    <source>
        <dbReference type="SAM" id="MobiDB-lite"/>
    </source>
</evidence>
<evidence type="ECO:0000313" key="3">
    <source>
        <dbReference type="Proteomes" id="UP000521872"/>
    </source>
</evidence>
<gene>
    <name evidence="2" type="ORF">D9613_005247</name>
</gene>
<dbReference type="AlphaFoldDB" id="A0A8H4VU49"/>
<evidence type="ECO:0000313" key="2">
    <source>
        <dbReference type="EMBL" id="KAF4620054.1"/>
    </source>
</evidence>
<reference evidence="2 3" key="1">
    <citation type="submission" date="2019-12" db="EMBL/GenBank/DDBJ databases">
        <authorList>
            <person name="Floudas D."/>
            <person name="Bentzer J."/>
            <person name="Ahren D."/>
            <person name="Johansson T."/>
            <person name="Persson P."/>
            <person name="Tunlid A."/>
        </authorList>
    </citation>
    <scope>NUCLEOTIDE SEQUENCE [LARGE SCALE GENOMIC DNA]</scope>
    <source>
        <strain evidence="2 3">CBS 102.39</strain>
    </source>
</reference>